<evidence type="ECO:0000313" key="4">
    <source>
        <dbReference type="Proteomes" id="UP000008694"/>
    </source>
</evidence>
<sequence length="95" mass="10589">MESMVLVSQLLSQSVWSMALGRKRGMNKAMAIGELILGDLVLAKVKGFPAWPAKVCVMRSLAFTTLWFMIMIFRFGLSNIIVWISLALHIESSSI</sequence>
<dbReference type="STRING" id="81972.D7M9V8"/>
<dbReference type="PANTHER" id="PTHR12550">
    <property type="entry name" value="HEPATOMA-DERIVED GROWTH FACTOR-RELATED"/>
    <property type="match status" value="1"/>
</dbReference>
<dbReference type="Gramene" id="scaffold_702857.1">
    <property type="protein sequence ID" value="scaffold_702857.1"/>
    <property type="gene ID" value="scaffold_702857.1"/>
</dbReference>
<dbReference type="HOGENOM" id="CLU_2375683_0_0_1"/>
<name>D7M9V8_ARALL</name>
<dbReference type="eggNOG" id="KOG1904">
    <property type="taxonomic scope" value="Eukaryota"/>
</dbReference>
<evidence type="ECO:0000259" key="2">
    <source>
        <dbReference type="PROSITE" id="PS50812"/>
    </source>
</evidence>
<dbReference type="EMBL" id="GL348719">
    <property type="protein sequence ID" value="EFH44396.1"/>
    <property type="molecule type" value="Genomic_DNA"/>
</dbReference>
<keyword evidence="1" id="KW-0472">Membrane</keyword>
<evidence type="ECO:0000313" key="3">
    <source>
        <dbReference type="EMBL" id="EFH44396.1"/>
    </source>
</evidence>
<dbReference type="PROSITE" id="PS50812">
    <property type="entry name" value="PWWP"/>
    <property type="match status" value="1"/>
</dbReference>
<keyword evidence="1" id="KW-1133">Transmembrane helix</keyword>
<evidence type="ECO:0000256" key="1">
    <source>
        <dbReference type="SAM" id="Phobius"/>
    </source>
</evidence>
<organism evidence="4">
    <name type="scientific">Arabidopsis lyrata subsp. lyrata</name>
    <name type="common">Lyre-leaved rock-cress</name>
    <dbReference type="NCBI Taxonomy" id="81972"/>
    <lineage>
        <taxon>Eukaryota</taxon>
        <taxon>Viridiplantae</taxon>
        <taxon>Streptophyta</taxon>
        <taxon>Embryophyta</taxon>
        <taxon>Tracheophyta</taxon>
        <taxon>Spermatophyta</taxon>
        <taxon>Magnoliopsida</taxon>
        <taxon>eudicotyledons</taxon>
        <taxon>Gunneridae</taxon>
        <taxon>Pentapetalae</taxon>
        <taxon>rosids</taxon>
        <taxon>malvids</taxon>
        <taxon>Brassicales</taxon>
        <taxon>Brassicaceae</taxon>
        <taxon>Camelineae</taxon>
        <taxon>Arabidopsis</taxon>
    </lineage>
</organism>
<feature type="domain" description="PWWP" evidence="2">
    <location>
        <begin position="37"/>
        <end position="87"/>
    </location>
</feature>
<dbReference type="Pfam" id="PF00855">
    <property type="entry name" value="PWWP"/>
    <property type="match status" value="1"/>
</dbReference>
<keyword evidence="1" id="KW-0812">Transmembrane</keyword>
<dbReference type="SUPFAM" id="SSF63748">
    <property type="entry name" value="Tudor/PWWP/MBT"/>
    <property type="match status" value="1"/>
</dbReference>
<dbReference type="Gene3D" id="2.30.30.140">
    <property type="match status" value="1"/>
</dbReference>
<dbReference type="PANTHER" id="PTHR12550:SF70">
    <property type="entry name" value="JIL-1 ANCHORING AND STABILIZING PROTEIN, ISOFORM A"/>
    <property type="match status" value="1"/>
</dbReference>
<proteinExistence type="predicted"/>
<dbReference type="AlphaFoldDB" id="D7M9V8"/>
<dbReference type="InterPro" id="IPR000313">
    <property type="entry name" value="PWWP_dom"/>
</dbReference>
<reference evidence="4" key="1">
    <citation type="journal article" date="2011" name="Nat. Genet.">
        <title>The Arabidopsis lyrata genome sequence and the basis of rapid genome size change.</title>
        <authorList>
            <person name="Hu T.T."/>
            <person name="Pattyn P."/>
            <person name="Bakker E.G."/>
            <person name="Cao J."/>
            <person name="Cheng J.-F."/>
            <person name="Clark R.M."/>
            <person name="Fahlgren N."/>
            <person name="Fawcett J.A."/>
            <person name="Grimwood J."/>
            <person name="Gundlach H."/>
            <person name="Haberer G."/>
            <person name="Hollister J.D."/>
            <person name="Ossowski S."/>
            <person name="Ottilar R.P."/>
            <person name="Salamov A.A."/>
            <person name="Schneeberger K."/>
            <person name="Spannagl M."/>
            <person name="Wang X."/>
            <person name="Yang L."/>
            <person name="Nasrallah M.E."/>
            <person name="Bergelson J."/>
            <person name="Carrington J.C."/>
            <person name="Gaut B.S."/>
            <person name="Schmutz J."/>
            <person name="Mayer K.F.X."/>
            <person name="Van de Peer Y."/>
            <person name="Grigoriev I.V."/>
            <person name="Nordborg M."/>
            <person name="Weigel D."/>
            <person name="Guo Y.-L."/>
        </authorList>
    </citation>
    <scope>NUCLEOTIDE SEQUENCE [LARGE SCALE GENOMIC DNA]</scope>
    <source>
        <strain evidence="4">cv. MN47</strain>
    </source>
</reference>
<accession>D7M9V8</accession>
<keyword evidence="4" id="KW-1185">Reference proteome</keyword>
<gene>
    <name evidence="3" type="ORF">ARALYDRAFT_915115</name>
</gene>
<dbReference type="Proteomes" id="UP000008694">
    <property type="component" value="Unassembled WGS sequence"/>
</dbReference>
<protein>
    <recommendedName>
        <fullName evidence="2">PWWP domain-containing protein</fullName>
    </recommendedName>
</protein>
<feature type="transmembrane region" description="Helical" evidence="1">
    <location>
        <begin position="66"/>
        <end position="88"/>
    </location>
</feature>